<evidence type="ECO:0000256" key="4">
    <source>
        <dbReference type="ARBA" id="ARBA00022705"/>
    </source>
</evidence>
<dbReference type="AlphaFoldDB" id="B8DJE8"/>
<feature type="compositionally biased region" description="Gly residues" evidence="8">
    <location>
        <begin position="351"/>
        <end position="368"/>
    </location>
</feature>
<protein>
    <recommendedName>
        <fullName evidence="1">DNA-directed DNA polymerase</fullName>
        <ecNumber evidence="1">2.7.7.7</ecNumber>
    </recommendedName>
</protein>
<evidence type="ECO:0000256" key="1">
    <source>
        <dbReference type="ARBA" id="ARBA00012417"/>
    </source>
</evidence>
<dbReference type="GO" id="GO:0009360">
    <property type="term" value="C:DNA polymerase III complex"/>
    <property type="evidence" value="ECO:0007669"/>
    <property type="project" value="TreeGrafter"/>
</dbReference>
<dbReference type="InterPro" id="IPR005790">
    <property type="entry name" value="DNA_polIII_delta"/>
</dbReference>
<dbReference type="GO" id="GO:0003887">
    <property type="term" value="F:DNA-directed DNA polymerase activity"/>
    <property type="evidence" value="ECO:0007669"/>
    <property type="project" value="UniProtKB-KW"/>
</dbReference>
<dbReference type="GO" id="GO:0006261">
    <property type="term" value="P:DNA-templated DNA replication"/>
    <property type="evidence" value="ECO:0007669"/>
    <property type="project" value="TreeGrafter"/>
</dbReference>
<comment type="catalytic activity">
    <reaction evidence="7">
        <text>DNA(n) + a 2'-deoxyribonucleoside 5'-triphosphate = DNA(n+1) + diphosphate</text>
        <dbReference type="Rhea" id="RHEA:22508"/>
        <dbReference type="Rhea" id="RHEA-COMP:17339"/>
        <dbReference type="Rhea" id="RHEA-COMP:17340"/>
        <dbReference type="ChEBI" id="CHEBI:33019"/>
        <dbReference type="ChEBI" id="CHEBI:61560"/>
        <dbReference type="ChEBI" id="CHEBI:173112"/>
        <dbReference type="EC" id="2.7.7.7"/>
    </reaction>
</comment>
<keyword evidence="4" id="KW-0235">DNA replication</keyword>
<evidence type="ECO:0000256" key="8">
    <source>
        <dbReference type="SAM" id="MobiDB-lite"/>
    </source>
</evidence>
<dbReference type="SUPFAM" id="SSF52540">
    <property type="entry name" value="P-loop containing nucleoside triphosphate hydrolases"/>
    <property type="match status" value="1"/>
</dbReference>
<comment type="similarity">
    <text evidence="6">Belongs to the DNA polymerase HolA subunit family.</text>
</comment>
<dbReference type="InterPro" id="IPR008921">
    <property type="entry name" value="DNA_pol3_clamp-load_cplx_C"/>
</dbReference>
<sequence length="383" mass="40828">MTRPGFTICICPDARLTRDRIDALLAAHPPAVPATGADSAAATMSGALGGRAAPATWDRQAFWGDEPLPPAFWEHLTLQGLFATPRALVVRNAQNLPAETWKRISAALAKPNPLAWPFLCLEVPFDKGQPKVPAHIAKLRCLDFADSQKWIWRSPGLDERGVATFVRQHAASRAIRFAPGALEAVCAALPPDATAIATELEKLSLAAGDGEVTPAMAALVDHAADIDIFAFMRALQAGNAPMTVWRQVLRDRLGGDSMLFPFLGMLLRETRILWQLLAGEPVRLPPSVLPPKQQLARQLGHAGLARIWDLALEAELGIKSGERSPEQAMEMLVAGLFTLFARSRRAATGTGQAGPGQAGPGQAGGGYPGRPRPAAHAPGGHRS</sequence>
<feature type="compositionally biased region" description="Low complexity" evidence="8">
    <location>
        <begin position="372"/>
        <end position="383"/>
    </location>
</feature>
<gene>
    <name evidence="9" type="ordered locus">DvMF_3088</name>
</gene>
<dbReference type="OrthoDB" id="5443838at2"/>
<dbReference type="EC" id="2.7.7.7" evidence="1"/>
<evidence type="ECO:0000256" key="2">
    <source>
        <dbReference type="ARBA" id="ARBA00022679"/>
    </source>
</evidence>
<dbReference type="eggNOG" id="COG1466">
    <property type="taxonomic scope" value="Bacteria"/>
</dbReference>
<evidence type="ECO:0000256" key="3">
    <source>
        <dbReference type="ARBA" id="ARBA00022695"/>
    </source>
</evidence>
<dbReference type="EMBL" id="CP001197">
    <property type="protein sequence ID" value="ACL10025.1"/>
    <property type="molecule type" value="Genomic_DNA"/>
</dbReference>
<dbReference type="PANTHER" id="PTHR34388:SF1">
    <property type="entry name" value="DNA POLYMERASE III SUBUNIT DELTA"/>
    <property type="match status" value="1"/>
</dbReference>
<dbReference type="HOGENOM" id="CLU_810685_0_0_7"/>
<dbReference type="GO" id="GO:0003677">
    <property type="term" value="F:DNA binding"/>
    <property type="evidence" value="ECO:0007669"/>
    <property type="project" value="InterPro"/>
</dbReference>
<keyword evidence="5" id="KW-0239">DNA-directed DNA polymerase</keyword>
<dbReference type="KEGG" id="dvm:DvMF_3088"/>
<evidence type="ECO:0000313" key="9">
    <source>
        <dbReference type="EMBL" id="ACL10025.1"/>
    </source>
</evidence>
<dbReference type="Gene3D" id="1.10.8.60">
    <property type="match status" value="1"/>
</dbReference>
<organism evidence="9">
    <name type="scientific">Nitratidesulfovibrio vulgaris (strain DSM 19637 / Miyazaki F)</name>
    <name type="common">Desulfovibrio vulgaris</name>
    <dbReference type="NCBI Taxonomy" id="883"/>
    <lineage>
        <taxon>Bacteria</taxon>
        <taxon>Pseudomonadati</taxon>
        <taxon>Thermodesulfobacteriota</taxon>
        <taxon>Desulfovibrionia</taxon>
        <taxon>Desulfovibrionales</taxon>
        <taxon>Desulfovibrionaceae</taxon>
        <taxon>Nitratidesulfovibrio</taxon>
    </lineage>
</organism>
<proteinExistence type="inferred from homology"/>
<evidence type="ECO:0000256" key="5">
    <source>
        <dbReference type="ARBA" id="ARBA00022932"/>
    </source>
</evidence>
<accession>B8DJE8</accession>
<evidence type="ECO:0000256" key="7">
    <source>
        <dbReference type="ARBA" id="ARBA00049244"/>
    </source>
</evidence>
<dbReference type="STRING" id="883.DvMF_3088"/>
<reference evidence="9" key="1">
    <citation type="submission" date="2008-10" db="EMBL/GenBank/DDBJ databases">
        <title>Complete sequence of Desulfovibrio vulgaris str. 'Miyazaki F'.</title>
        <authorList>
            <person name="Lucas S."/>
            <person name="Copeland A."/>
            <person name="Lapidus A."/>
            <person name="Glavina del Rio T."/>
            <person name="Dalin E."/>
            <person name="Tice H."/>
            <person name="Bruce D."/>
            <person name="Goodwin L."/>
            <person name="Pitluck S."/>
            <person name="Sims D."/>
            <person name="Brettin T."/>
            <person name="Detter J.C."/>
            <person name="Han C."/>
            <person name="Larimer F."/>
            <person name="Land M."/>
            <person name="Hauser L."/>
            <person name="Kyrpides N."/>
            <person name="Mikhailova N."/>
            <person name="Hazen T.C."/>
            <person name="Richardson P."/>
        </authorList>
    </citation>
    <scope>NUCLEOTIDE SEQUENCE</scope>
    <source>
        <strain evidence="9">Miyazaki F</strain>
    </source>
</reference>
<dbReference type="PANTHER" id="PTHR34388">
    <property type="entry name" value="DNA POLYMERASE III SUBUNIT DELTA"/>
    <property type="match status" value="1"/>
</dbReference>
<keyword evidence="2" id="KW-0808">Transferase</keyword>
<name>B8DJE8_NITV9</name>
<dbReference type="InterPro" id="IPR027417">
    <property type="entry name" value="P-loop_NTPase"/>
</dbReference>
<feature type="region of interest" description="Disordered" evidence="8">
    <location>
        <begin position="347"/>
        <end position="383"/>
    </location>
</feature>
<dbReference type="SUPFAM" id="SSF48019">
    <property type="entry name" value="post-AAA+ oligomerization domain-like"/>
    <property type="match status" value="1"/>
</dbReference>
<keyword evidence="3" id="KW-0548">Nucleotidyltransferase</keyword>
<evidence type="ECO:0000256" key="6">
    <source>
        <dbReference type="ARBA" id="ARBA00034754"/>
    </source>
</evidence>